<organism evidence="1">
    <name type="scientific">Streptomyces sp. JL1001</name>
    <dbReference type="NCBI Taxonomy" id="3078227"/>
    <lineage>
        <taxon>Bacteria</taxon>
        <taxon>Bacillati</taxon>
        <taxon>Actinomycetota</taxon>
        <taxon>Actinomycetes</taxon>
        <taxon>Kitasatosporales</taxon>
        <taxon>Streptomycetaceae</taxon>
        <taxon>Streptomyces</taxon>
    </lineage>
</organism>
<gene>
    <name evidence="1" type="ORF">R1Y80_15325</name>
</gene>
<accession>A0AAU8KGJ1</accession>
<dbReference type="InterPro" id="IPR012338">
    <property type="entry name" value="Beta-lactam/transpept-like"/>
</dbReference>
<dbReference type="Gene3D" id="3.40.710.10">
    <property type="entry name" value="DD-peptidase/beta-lactamase superfamily"/>
    <property type="match status" value="1"/>
</dbReference>
<sequence length="86" mass="8856">MLTDTVPTTGSAPPAVGYGLGVYVYATDCGPAYGHGGTAPGCLAFALNGRDARKQLVAHTNWSPLADTGIDEDFWSAFQGGYCGRA</sequence>
<reference evidence="1" key="1">
    <citation type="submission" date="2023-10" db="EMBL/GenBank/DDBJ databases">
        <title>Complete genome sequence of Streptomyces sp. JL1001.</title>
        <authorList>
            <person name="Jiang L."/>
        </authorList>
    </citation>
    <scope>NUCLEOTIDE SEQUENCE</scope>
    <source>
        <strain evidence="1">JL1001</strain>
    </source>
</reference>
<evidence type="ECO:0000313" key="1">
    <source>
        <dbReference type="EMBL" id="XCN14937.1"/>
    </source>
</evidence>
<protein>
    <submittedName>
        <fullName evidence="1">Uncharacterized protein</fullName>
    </submittedName>
</protein>
<dbReference type="RefSeq" id="WP_354597261.1">
    <property type="nucleotide sequence ID" value="NZ_CP136798.1"/>
</dbReference>
<dbReference type="EMBL" id="CP136798">
    <property type="protein sequence ID" value="XCN14937.1"/>
    <property type="molecule type" value="Genomic_DNA"/>
</dbReference>
<dbReference type="AlphaFoldDB" id="A0AAU8KGJ1"/>
<proteinExistence type="predicted"/>
<dbReference type="SUPFAM" id="SSF56601">
    <property type="entry name" value="beta-lactamase/transpeptidase-like"/>
    <property type="match status" value="1"/>
</dbReference>
<name>A0AAU8KGJ1_9ACTN</name>